<protein>
    <submittedName>
        <fullName evidence="2">Uncharacterized protein</fullName>
    </submittedName>
</protein>
<evidence type="ECO:0000313" key="3">
    <source>
        <dbReference type="Proteomes" id="UP000182235"/>
    </source>
</evidence>
<comment type="caution">
    <text evidence="2">The sequence shown here is derived from an EMBL/GenBank/DDBJ whole genome shotgun (WGS) entry which is preliminary data.</text>
</comment>
<organism evidence="2 3">
    <name type="scientific">Emergomyces pasteurianus Ep9510</name>
    <dbReference type="NCBI Taxonomy" id="1447872"/>
    <lineage>
        <taxon>Eukaryota</taxon>
        <taxon>Fungi</taxon>
        <taxon>Dikarya</taxon>
        <taxon>Ascomycota</taxon>
        <taxon>Pezizomycotina</taxon>
        <taxon>Eurotiomycetes</taxon>
        <taxon>Eurotiomycetidae</taxon>
        <taxon>Onygenales</taxon>
        <taxon>Ajellomycetaceae</taxon>
        <taxon>Emergomyces</taxon>
    </lineage>
</organism>
<feature type="signal peptide" evidence="1">
    <location>
        <begin position="1"/>
        <end position="21"/>
    </location>
</feature>
<dbReference type="AlphaFoldDB" id="A0A1J9P6K6"/>
<proteinExistence type="predicted"/>
<sequence>MKYYSLLAAALLLMNVSTIQADPITQLELEPPLDWIPSDGLISSARLSSLQVRASEISETEWLYHVLEICMSYYSGVCGAFMVYTVQGTLDDARPGLAEPDPEWEAEAEQYPDEEEEVRVGWLFNRNIAQEDLERLDGVAYGSTVYNLISD</sequence>
<dbReference type="VEuPathDB" id="FungiDB:AJ78_07543"/>
<accession>A0A1J9P6K6</accession>
<evidence type="ECO:0000256" key="1">
    <source>
        <dbReference type="SAM" id="SignalP"/>
    </source>
</evidence>
<keyword evidence="3" id="KW-1185">Reference proteome</keyword>
<dbReference type="EMBL" id="LGRN01000501">
    <property type="protein sequence ID" value="OJD11734.1"/>
    <property type="molecule type" value="Genomic_DNA"/>
</dbReference>
<gene>
    <name evidence="2" type="ORF">AJ78_07543</name>
</gene>
<evidence type="ECO:0000313" key="2">
    <source>
        <dbReference type="EMBL" id="OJD11734.1"/>
    </source>
</evidence>
<reference evidence="2 3" key="1">
    <citation type="submission" date="2015-07" db="EMBL/GenBank/DDBJ databases">
        <title>Emmonsia species relationships and genome sequence.</title>
        <authorList>
            <consortium name="The Broad Institute Genomics Platform"/>
            <person name="Cuomo C.A."/>
            <person name="Munoz J.F."/>
            <person name="Imamovic A."/>
            <person name="Priest M.E."/>
            <person name="Young S."/>
            <person name="Clay O.K."/>
            <person name="McEwen J.G."/>
        </authorList>
    </citation>
    <scope>NUCLEOTIDE SEQUENCE [LARGE SCALE GENOMIC DNA]</scope>
    <source>
        <strain evidence="2 3">UAMH 9510</strain>
    </source>
</reference>
<feature type="chain" id="PRO_5012362852" evidence="1">
    <location>
        <begin position="22"/>
        <end position="151"/>
    </location>
</feature>
<name>A0A1J9P6K6_9EURO</name>
<dbReference type="Proteomes" id="UP000182235">
    <property type="component" value="Unassembled WGS sequence"/>
</dbReference>
<keyword evidence="1" id="KW-0732">Signal</keyword>